<dbReference type="SUPFAM" id="SSF53756">
    <property type="entry name" value="UDP-Glycosyltransferase/glycogen phosphorylase"/>
    <property type="match status" value="1"/>
</dbReference>
<gene>
    <name evidence="2" type="ORF">J4051_18060</name>
</gene>
<evidence type="ECO:0000313" key="2">
    <source>
        <dbReference type="EMBL" id="MBO3100181.1"/>
    </source>
</evidence>
<accession>A0ABS3SWW2</accession>
<protein>
    <submittedName>
        <fullName evidence="2">Glycosyltransferase</fullName>
    </submittedName>
</protein>
<feature type="domain" description="Glycosyltransferase subfamily 4-like N-terminal" evidence="1">
    <location>
        <begin position="22"/>
        <end position="211"/>
    </location>
</feature>
<proteinExistence type="predicted"/>
<dbReference type="Proteomes" id="UP000681315">
    <property type="component" value="Unassembled WGS sequence"/>
</dbReference>
<evidence type="ECO:0000313" key="3">
    <source>
        <dbReference type="Proteomes" id="UP000681315"/>
    </source>
</evidence>
<dbReference type="InterPro" id="IPR028098">
    <property type="entry name" value="Glyco_trans_4-like_N"/>
</dbReference>
<reference evidence="2 3" key="1">
    <citation type="submission" date="2021-03" db="EMBL/GenBank/DDBJ databases">
        <title>Gelidibacter sp. nov., isolated from costal sediment.</title>
        <authorList>
            <person name="Lun K.-Y."/>
        </authorList>
    </citation>
    <scope>NUCLEOTIDE SEQUENCE [LARGE SCALE GENOMIC DNA]</scope>
    <source>
        <strain evidence="2 3">DF109</strain>
    </source>
</reference>
<keyword evidence="3" id="KW-1185">Reference proteome</keyword>
<dbReference type="RefSeq" id="WP_208235285.1">
    <property type="nucleotide sequence ID" value="NZ_JAGEVG010000031.1"/>
</dbReference>
<name>A0ABS3SWW2_9FLAO</name>
<sequence length="368" mass="43058">MKKILIVSRSFYPMNSPRSFRTTELAKELSRQGHAVTVLTPKRPEHTVFEQEHNLTIQDLGQPKRKDVNLTGKGIALIFKRGLRRGLQVLFEYPSIELYFMIKSALQKKKRNKEHYDLLISIAVPYPIHWGVAAVWRKKNNLAKTWIADCGDPFMGQENDTFKPAFYFKYVEKWFCRKVDYLTIPIATAINAYYPEFHDKIKVIPQGFNFDEVKLAHYVKNEIPHFAYAGGLIQGRRDPKDFLEFLVNYPHPYKFDIYTQQRSLVQAYADRSNGRIEIKEYMPRKELLFELSKLDFMVNFENAGEKQIPSKIIDYVIIKKPVLSVNSFDFEQKPVEEFLTGDYSSALKIENPDQYKIENVAKAFLKLC</sequence>
<evidence type="ECO:0000259" key="1">
    <source>
        <dbReference type="Pfam" id="PF13439"/>
    </source>
</evidence>
<dbReference type="EMBL" id="JAGEVG010000031">
    <property type="protein sequence ID" value="MBO3100181.1"/>
    <property type="molecule type" value="Genomic_DNA"/>
</dbReference>
<dbReference type="Gene3D" id="3.40.50.2000">
    <property type="entry name" value="Glycogen Phosphorylase B"/>
    <property type="match status" value="1"/>
</dbReference>
<organism evidence="2 3">
    <name type="scientific">Gelidibacter pelagius</name>
    <dbReference type="NCBI Taxonomy" id="2819985"/>
    <lineage>
        <taxon>Bacteria</taxon>
        <taxon>Pseudomonadati</taxon>
        <taxon>Bacteroidota</taxon>
        <taxon>Flavobacteriia</taxon>
        <taxon>Flavobacteriales</taxon>
        <taxon>Flavobacteriaceae</taxon>
        <taxon>Gelidibacter</taxon>
    </lineage>
</organism>
<comment type="caution">
    <text evidence="2">The sequence shown here is derived from an EMBL/GenBank/DDBJ whole genome shotgun (WGS) entry which is preliminary data.</text>
</comment>
<dbReference type="Pfam" id="PF13439">
    <property type="entry name" value="Glyco_transf_4"/>
    <property type="match status" value="1"/>
</dbReference>